<dbReference type="PANTHER" id="PTHR48098:SF6">
    <property type="entry name" value="FERRI-BACILLIBACTIN ESTERASE BESA"/>
    <property type="match status" value="1"/>
</dbReference>
<dbReference type="SUPFAM" id="SSF53474">
    <property type="entry name" value="alpha/beta-Hydrolases"/>
    <property type="match status" value="1"/>
</dbReference>
<dbReference type="Gene3D" id="1.25.40.10">
    <property type="entry name" value="Tetratricopeptide repeat domain"/>
    <property type="match status" value="1"/>
</dbReference>
<protein>
    <submittedName>
        <fullName evidence="1">Histidine kinase</fullName>
    </submittedName>
</protein>
<dbReference type="Gene3D" id="3.40.50.1820">
    <property type="entry name" value="alpha/beta hydrolase"/>
    <property type="match status" value="1"/>
</dbReference>
<dbReference type="InterPro" id="IPR011990">
    <property type="entry name" value="TPR-like_helical_dom_sf"/>
</dbReference>
<reference evidence="2" key="1">
    <citation type="journal article" date="2019" name="Int. J. Syst. Evol. Microbiol.">
        <title>The Global Catalogue of Microorganisms (GCM) 10K type strain sequencing project: providing services to taxonomists for standard genome sequencing and annotation.</title>
        <authorList>
            <consortium name="The Broad Institute Genomics Platform"/>
            <consortium name="The Broad Institute Genome Sequencing Center for Infectious Disease"/>
            <person name="Wu L."/>
            <person name="Ma J."/>
        </authorList>
    </citation>
    <scope>NUCLEOTIDE SEQUENCE [LARGE SCALE GENOMIC DNA]</scope>
    <source>
        <strain evidence="2">KCTC 12708</strain>
    </source>
</reference>
<dbReference type="PANTHER" id="PTHR48098">
    <property type="entry name" value="ENTEROCHELIN ESTERASE-RELATED"/>
    <property type="match status" value="1"/>
</dbReference>
<dbReference type="InterPro" id="IPR050583">
    <property type="entry name" value="Mycobacterial_A85_antigen"/>
</dbReference>
<dbReference type="GO" id="GO:0016301">
    <property type="term" value="F:kinase activity"/>
    <property type="evidence" value="ECO:0007669"/>
    <property type="project" value="UniProtKB-KW"/>
</dbReference>
<name>A0ABQ3BY01_9FLAO</name>
<organism evidence="1 2">
    <name type="scientific">Mesonia mobilis</name>
    <dbReference type="NCBI Taxonomy" id="369791"/>
    <lineage>
        <taxon>Bacteria</taxon>
        <taxon>Pseudomonadati</taxon>
        <taxon>Bacteroidota</taxon>
        <taxon>Flavobacteriia</taxon>
        <taxon>Flavobacteriales</taxon>
        <taxon>Flavobacteriaceae</taxon>
        <taxon>Mesonia</taxon>
    </lineage>
</organism>
<dbReference type="InterPro" id="IPR029058">
    <property type="entry name" value="AB_hydrolase_fold"/>
</dbReference>
<dbReference type="InterPro" id="IPR000801">
    <property type="entry name" value="Esterase-like"/>
</dbReference>
<proteinExistence type="predicted"/>
<dbReference type="Proteomes" id="UP000615593">
    <property type="component" value="Unassembled WGS sequence"/>
</dbReference>
<sequence>MPFIAFSQPEYKTVESKILRQKRDIKIQLPRNYNSNSEKTYPVIYVLDGDYLFEPVAGNVDYFSYWEDMPEAIVVGINQIGAREGDTSYDQSNYFPVDGGADFFEFLGMELMPLIDEQYRTARFSIAIGHDITANFINYYLFKENPLFKGYINLSPDYAPEMHDRIFNALEFSEQKLWYYTATGSQDIEKLHSDITTFNNQMKELSNELVHYYYNDFKGQNHYNLVGKAIPSALEKMFAIYRPITQYDYQQLIDDEETTEYFQYLEDKYEQIEELYELEINVRTNDILAISNAIIAKEKWDQLKDLAKLAEDEHPNKMIGNYLMGVYYEKEGKPKRALKEYQAAYTKEKVAFLNQDYIIQKMDQIKADFGE</sequence>
<evidence type="ECO:0000313" key="1">
    <source>
        <dbReference type="EMBL" id="GGZ61194.1"/>
    </source>
</evidence>
<dbReference type="Pfam" id="PF00756">
    <property type="entry name" value="Esterase"/>
    <property type="match status" value="1"/>
</dbReference>
<keyword evidence="2" id="KW-1185">Reference proteome</keyword>
<dbReference type="EMBL" id="BMWY01000006">
    <property type="protein sequence ID" value="GGZ61194.1"/>
    <property type="molecule type" value="Genomic_DNA"/>
</dbReference>
<keyword evidence="1" id="KW-0418">Kinase</keyword>
<accession>A0ABQ3BY01</accession>
<evidence type="ECO:0000313" key="2">
    <source>
        <dbReference type="Proteomes" id="UP000615593"/>
    </source>
</evidence>
<comment type="caution">
    <text evidence="1">The sequence shown here is derived from an EMBL/GenBank/DDBJ whole genome shotgun (WGS) entry which is preliminary data.</text>
</comment>
<keyword evidence="1" id="KW-0808">Transferase</keyword>
<gene>
    <name evidence="1" type="ORF">GCM10008088_23520</name>
</gene>